<organism evidence="1">
    <name type="scientific">uncultured Rubrobacteraceae bacterium</name>
    <dbReference type="NCBI Taxonomy" id="349277"/>
    <lineage>
        <taxon>Bacteria</taxon>
        <taxon>Bacillati</taxon>
        <taxon>Actinomycetota</taxon>
        <taxon>Rubrobacteria</taxon>
        <taxon>Rubrobacterales</taxon>
        <taxon>Rubrobacteraceae</taxon>
        <taxon>environmental samples</taxon>
    </lineage>
</organism>
<protein>
    <recommendedName>
        <fullName evidence="2">PIN domain-containing protein</fullName>
    </recommendedName>
</protein>
<sequence>MIDEADIKLMYLVLRSERDELERLVAEYINKCAVAPVELNQALAASTPDPNDVPVVAGAVFAEADWLVSANAGHFGHLYDRTIRGVLVLSPEAALRRLLPGAAPN</sequence>
<dbReference type="AlphaFoldDB" id="A0A6J4PRQ0"/>
<name>A0A6J4PRQ0_9ACTN</name>
<gene>
    <name evidence="1" type="ORF">AVDCRST_MAG82-1641</name>
</gene>
<evidence type="ECO:0000313" key="1">
    <source>
        <dbReference type="EMBL" id="CAA9424022.1"/>
    </source>
</evidence>
<reference evidence="1" key="1">
    <citation type="submission" date="2020-02" db="EMBL/GenBank/DDBJ databases">
        <authorList>
            <person name="Meier V. D."/>
        </authorList>
    </citation>
    <scope>NUCLEOTIDE SEQUENCE</scope>
    <source>
        <strain evidence="1">AVDCRST_MAG82</strain>
    </source>
</reference>
<proteinExistence type="predicted"/>
<dbReference type="EMBL" id="CADCVA010000236">
    <property type="protein sequence ID" value="CAA9424022.1"/>
    <property type="molecule type" value="Genomic_DNA"/>
</dbReference>
<evidence type="ECO:0008006" key="2">
    <source>
        <dbReference type="Google" id="ProtNLM"/>
    </source>
</evidence>
<accession>A0A6J4PRQ0</accession>